<sequence length="214" mass="23937">MFLLNETFTNGFNYNLLTVISLLSIICGIFVIISKNPIVSVLFLIGLFLNIAGYLMMLGINFIGLSYLLVYVGAVSILFLFILMLINVRISELVTDNNNSIPLAIMIGIIFYLTLYRLLPYNVVSKGLYNFNFDVMSNNGTSSFDDEYTLNNILNSNNDISFISSKIWDGILSETSHITTIGNIIYTVYPLWLILTSIILLLAMVGAIVITIKQ</sequence>
<organism evidence="3">
    <name type="scientific">Zasmidium cellare</name>
    <name type="common">Wine cellar mold</name>
    <name type="synonym">Racodium cellare</name>
    <dbReference type="NCBI Taxonomy" id="395010"/>
    <lineage>
        <taxon>Eukaryota</taxon>
        <taxon>Fungi</taxon>
        <taxon>Dikarya</taxon>
        <taxon>Ascomycota</taxon>
        <taxon>Pezizomycotina</taxon>
        <taxon>Dothideomycetes</taxon>
        <taxon>Dothideomycetidae</taxon>
        <taxon>Mycosphaerellales</taxon>
        <taxon>Mycosphaerellaceae</taxon>
        <taxon>Zasmidium</taxon>
    </lineage>
</organism>
<keyword evidence="2" id="KW-0812">Transmembrane</keyword>
<dbReference type="AlphaFoldDB" id="A0A173CU82"/>
<keyword evidence="2" id="KW-1133">Transmembrane helix</keyword>
<keyword evidence="2" id="KW-0679">Respiratory chain</keyword>
<feature type="transmembrane region" description="Helical" evidence="2">
    <location>
        <begin position="68"/>
        <end position="88"/>
    </location>
</feature>
<reference evidence="3" key="1">
    <citation type="journal article" date="2016" name="Fungal Biol.">
        <title>The mitochondrial genome of the ethanol-metabolizing, wine cellar mold Zasmidium cellare is the smallest for a filamentous ascomycete.</title>
        <authorList>
            <person name="Goodwin S.B."/>
            <person name="McCorison C.B."/>
            <person name="Cavaletto J.R."/>
            <person name="Culley D.E."/>
            <person name="LaButti K."/>
            <person name="Baker S.E."/>
            <person name="Grigoriev I.V."/>
        </authorList>
    </citation>
    <scope>NUCLEOTIDE SEQUENCE</scope>
</reference>
<dbReference type="GO" id="GO:0008137">
    <property type="term" value="F:NADH dehydrogenase (ubiquinone) activity"/>
    <property type="evidence" value="ECO:0007669"/>
    <property type="project" value="UniProtKB-UniRule"/>
</dbReference>
<comment type="catalytic activity">
    <reaction evidence="2">
        <text>a ubiquinone + NADH + 5 H(+)(in) = a ubiquinol + NAD(+) + 4 H(+)(out)</text>
        <dbReference type="Rhea" id="RHEA:29091"/>
        <dbReference type="Rhea" id="RHEA-COMP:9565"/>
        <dbReference type="Rhea" id="RHEA-COMP:9566"/>
        <dbReference type="ChEBI" id="CHEBI:15378"/>
        <dbReference type="ChEBI" id="CHEBI:16389"/>
        <dbReference type="ChEBI" id="CHEBI:17976"/>
        <dbReference type="ChEBI" id="CHEBI:57540"/>
        <dbReference type="ChEBI" id="CHEBI:57945"/>
        <dbReference type="EC" id="7.1.1.2"/>
    </reaction>
</comment>
<dbReference type="EC" id="7.1.1.2" evidence="2"/>
<keyword evidence="2" id="KW-0830">Ubiquinone</keyword>
<dbReference type="GeneID" id="27982953"/>
<dbReference type="RefSeq" id="YP_009257396.1">
    <property type="nucleotide sequence ID" value="NC_030334.1"/>
</dbReference>
<dbReference type="PANTHER" id="PTHR33269:SF17">
    <property type="entry name" value="NADH-UBIQUINONE OXIDOREDUCTASE CHAIN 6"/>
    <property type="match status" value="1"/>
</dbReference>
<evidence type="ECO:0000256" key="1">
    <source>
        <dbReference type="ARBA" id="ARBA00023128"/>
    </source>
</evidence>
<comment type="similarity">
    <text evidence="2">Belongs to the complex I subunit 6 family.</text>
</comment>
<feature type="transmembrane region" description="Helical" evidence="2">
    <location>
        <begin position="12"/>
        <end position="34"/>
    </location>
</feature>
<dbReference type="FunFam" id="1.20.120.1200:FF:000008">
    <property type="entry name" value="NADH-ubiquinone oxidoreductase chain 6"/>
    <property type="match status" value="1"/>
</dbReference>
<dbReference type="InterPro" id="IPR001457">
    <property type="entry name" value="NADH_UbQ/plastoQ_OxRdtase_su6"/>
</dbReference>
<comment type="subcellular location">
    <subcellularLocation>
        <location evidence="2">Mitochondrion membrane</location>
        <topology evidence="2">Multi-pass membrane protein</topology>
    </subcellularLocation>
</comment>
<keyword evidence="2" id="KW-1278">Translocase</keyword>
<dbReference type="Gene3D" id="1.20.120.1200">
    <property type="entry name" value="NADH-ubiquinone/plastoquinone oxidoreductase chain 6, subunit NuoJ"/>
    <property type="match status" value="1"/>
</dbReference>
<keyword evidence="2" id="KW-0813">Transport</keyword>
<dbReference type="GO" id="GO:0031966">
    <property type="term" value="C:mitochondrial membrane"/>
    <property type="evidence" value="ECO:0007669"/>
    <property type="project" value="UniProtKB-SubCell"/>
</dbReference>
<dbReference type="Pfam" id="PF00499">
    <property type="entry name" value="Oxidored_q3"/>
    <property type="match status" value="1"/>
</dbReference>
<comment type="function">
    <text evidence="2">Core subunit of the mitochondrial membrane respiratory chain NADH dehydrogenase (Complex I) which catalyzes electron transfer from NADH through the respiratory chain, using ubiquinone as an electron acceptor. Essential for the catalytic activity and assembly of complex I.</text>
</comment>
<feature type="transmembrane region" description="Helical" evidence="2">
    <location>
        <begin position="191"/>
        <end position="212"/>
    </location>
</feature>
<keyword evidence="2" id="KW-0520">NAD</keyword>
<gene>
    <name evidence="3" type="primary">nad6</name>
</gene>
<keyword evidence="1 2" id="KW-0496">Mitochondrion</keyword>
<keyword evidence="2" id="KW-0472">Membrane</keyword>
<protein>
    <recommendedName>
        <fullName evidence="2">NADH-ubiquinone oxidoreductase chain 6</fullName>
        <ecNumber evidence="2">7.1.1.2</ecNumber>
    </recommendedName>
</protein>
<proteinExistence type="inferred from homology"/>
<feature type="transmembrane region" description="Helical" evidence="2">
    <location>
        <begin position="41"/>
        <end position="62"/>
    </location>
</feature>
<keyword evidence="2" id="KW-0249">Electron transport</keyword>
<name>A0A173CU82_ZASCE</name>
<geneLocation type="mitochondrion" evidence="3"/>
<evidence type="ECO:0000313" key="3">
    <source>
        <dbReference type="EMBL" id="ANG44819.1"/>
    </source>
</evidence>
<dbReference type="InterPro" id="IPR042106">
    <property type="entry name" value="Nuo/plastoQ_OxRdtase_6_NuoJ"/>
</dbReference>
<feature type="transmembrane region" description="Helical" evidence="2">
    <location>
        <begin position="100"/>
        <end position="119"/>
    </location>
</feature>
<dbReference type="PANTHER" id="PTHR33269">
    <property type="entry name" value="NADH-UBIQUINONE OXIDOREDUCTASE CHAIN 6"/>
    <property type="match status" value="1"/>
</dbReference>
<evidence type="ECO:0000256" key="2">
    <source>
        <dbReference type="RuleBase" id="RU004430"/>
    </source>
</evidence>
<dbReference type="EMBL" id="KX011536">
    <property type="protein sequence ID" value="ANG44819.1"/>
    <property type="molecule type" value="Genomic_DNA"/>
</dbReference>
<accession>A0A173CU82</accession>